<keyword evidence="2" id="KW-1185">Reference proteome</keyword>
<protein>
    <recommendedName>
        <fullName evidence="3">ATPase</fullName>
    </recommendedName>
</protein>
<dbReference type="Proteomes" id="UP000325684">
    <property type="component" value="Unassembled WGS sequence"/>
</dbReference>
<dbReference type="RefSeq" id="WP_162419693.1">
    <property type="nucleotide sequence ID" value="NZ_VCMV01000012.1"/>
</dbReference>
<organism evidence="1 2">
    <name type="scientific">Microvirga brassicacearum</name>
    <dbReference type="NCBI Taxonomy" id="2580413"/>
    <lineage>
        <taxon>Bacteria</taxon>
        <taxon>Pseudomonadati</taxon>
        <taxon>Pseudomonadota</taxon>
        <taxon>Alphaproteobacteria</taxon>
        <taxon>Hyphomicrobiales</taxon>
        <taxon>Methylobacteriaceae</taxon>
        <taxon>Microvirga</taxon>
    </lineage>
</organism>
<accession>A0A5N3PDU5</accession>
<evidence type="ECO:0000313" key="1">
    <source>
        <dbReference type="EMBL" id="KAB0267870.1"/>
    </source>
</evidence>
<dbReference type="InterPro" id="IPR027417">
    <property type="entry name" value="P-loop_NTPase"/>
</dbReference>
<sequence length="249" mass="27449">MFLLAGPDRQSKARIVSSLEETLQWDGAGYDLSARSGQDPEALFQSGGAVDPRDEATTTLVDHLKTHPGAMIVLGAITKAHPAIITRLQTAWRTGVLHDSENEAISLAGTTFMLVTNVAEEPVGQLARDETDPDRLHVASLRMLLDAGFPASLLTSINRVFCLRRNTAGEQVRALYRWIVMQIEAHGFQYKPGDIDARILVEWMDPPVGESAAELENQLIELLTKARAEGETEFQLIFDNWESDAVPED</sequence>
<reference evidence="1 2" key="1">
    <citation type="journal article" date="2019" name="Microorganisms">
        <title>Genome Insights into the Novel Species Microvirga brassicacearum, a Rapeseed Endophyte with Biotechnological Potential.</title>
        <authorList>
            <person name="Jimenez-Gomez A."/>
            <person name="Saati-Santamaria Z."/>
            <person name="Igual J.M."/>
            <person name="Rivas R."/>
            <person name="Mateos P.F."/>
            <person name="Garcia-Fraile P."/>
        </authorList>
    </citation>
    <scope>NUCLEOTIDE SEQUENCE [LARGE SCALE GENOMIC DNA]</scope>
    <source>
        <strain evidence="1 2">CDVBN77</strain>
    </source>
</reference>
<comment type="caution">
    <text evidence="1">The sequence shown here is derived from an EMBL/GenBank/DDBJ whole genome shotgun (WGS) entry which is preliminary data.</text>
</comment>
<dbReference type="EMBL" id="VCMV01000012">
    <property type="protein sequence ID" value="KAB0267870.1"/>
    <property type="molecule type" value="Genomic_DNA"/>
</dbReference>
<dbReference type="Gene3D" id="3.40.50.300">
    <property type="entry name" value="P-loop containing nucleotide triphosphate hydrolases"/>
    <property type="match status" value="1"/>
</dbReference>
<evidence type="ECO:0000313" key="2">
    <source>
        <dbReference type="Proteomes" id="UP000325684"/>
    </source>
</evidence>
<dbReference type="AlphaFoldDB" id="A0A5N3PDU5"/>
<name>A0A5N3PDU5_9HYPH</name>
<proteinExistence type="predicted"/>
<evidence type="ECO:0008006" key="3">
    <source>
        <dbReference type="Google" id="ProtNLM"/>
    </source>
</evidence>
<gene>
    <name evidence="1" type="ORF">FEZ63_07615</name>
</gene>